<evidence type="ECO:0000313" key="1">
    <source>
        <dbReference type="EMBL" id="GAJ19108.1"/>
    </source>
</evidence>
<comment type="caution">
    <text evidence="1">The sequence shown here is derived from an EMBL/GenBank/DDBJ whole genome shotgun (WGS) entry which is preliminary data.</text>
</comment>
<name>X1UNP9_9ZZZZ</name>
<accession>X1UNP9</accession>
<proteinExistence type="predicted"/>
<dbReference type="Gene3D" id="3.90.920.10">
    <property type="entry name" value="DNA primase, PRIM domain"/>
    <property type="match status" value="1"/>
</dbReference>
<protein>
    <submittedName>
        <fullName evidence="1">Uncharacterized protein</fullName>
    </submittedName>
</protein>
<feature type="non-terminal residue" evidence="1">
    <location>
        <position position="80"/>
    </location>
</feature>
<dbReference type="SUPFAM" id="SSF56747">
    <property type="entry name" value="Prim-pol domain"/>
    <property type="match status" value="1"/>
</dbReference>
<reference evidence="1" key="1">
    <citation type="journal article" date="2014" name="Front. Microbiol.">
        <title>High frequency of phylogenetically diverse reductive dehalogenase-homologous genes in deep subseafloor sedimentary metagenomes.</title>
        <authorList>
            <person name="Kawai M."/>
            <person name="Futagami T."/>
            <person name="Toyoda A."/>
            <person name="Takaki Y."/>
            <person name="Nishi S."/>
            <person name="Hori S."/>
            <person name="Arai W."/>
            <person name="Tsubouchi T."/>
            <person name="Morono Y."/>
            <person name="Uchiyama I."/>
            <person name="Ito T."/>
            <person name="Fujiyama A."/>
            <person name="Inagaki F."/>
            <person name="Takami H."/>
        </authorList>
    </citation>
    <scope>NUCLEOTIDE SEQUENCE</scope>
    <source>
        <strain evidence="1">Expedition CK06-06</strain>
    </source>
</reference>
<sequence>RIAFSGHRGYHLKVESEDLRTLNSDERREIVDYLTGDNISFETLGLGEKSLMIHGLSKENIGWSQKIMKKIIEVLNQPKN</sequence>
<gene>
    <name evidence="1" type="ORF">S12H4_62481</name>
</gene>
<dbReference type="AlphaFoldDB" id="X1UNP9"/>
<organism evidence="1">
    <name type="scientific">marine sediment metagenome</name>
    <dbReference type="NCBI Taxonomy" id="412755"/>
    <lineage>
        <taxon>unclassified sequences</taxon>
        <taxon>metagenomes</taxon>
        <taxon>ecological metagenomes</taxon>
    </lineage>
</organism>
<feature type="non-terminal residue" evidence="1">
    <location>
        <position position="1"/>
    </location>
</feature>
<dbReference type="EMBL" id="BARW01041940">
    <property type="protein sequence ID" value="GAJ19108.1"/>
    <property type="molecule type" value="Genomic_DNA"/>
</dbReference>